<evidence type="ECO:0000256" key="9">
    <source>
        <dbReference type="PROSITE-ProRule" id="PRU00042"/>
    </source>
</evidence>
<dbReference type="Proteomes" id="UP001497623">
    <property type="component" value="Unassembled WGS sequence"/>
</dbReference>
<feature type="domain" description="C2H2-type" evidence="10">
    <location>
        <begin position="155"/>
        <end position="183"/>
    </location>
</feature>
<dbReference type="AlphaFoldDB" id="A0AAV2S9T9"/>
<evidence type="ECO:0000313" key="11">
    <source>
        <dbReference type="EMBL" id="CAL4177665.1"/>
    </source>
</evidence>
<feature type="domain" description="C2H2-type" evidence="10">
    <location>
        <begin position="298"/>
        <end position="326"/>
    </location>
</feature>
<evidence type="ECO:0000259" key="10">
    <source>
        <dbReference type="PROSITE" id="PS50157"/>
    </source>
</evidence>
<dbReference type="GO" id="GO:0005654">
    <property type="term" value="C:nucleoplasm"/>
    <property type="evidence" value="ECO:0007669"/>
    <property type="project" value="TreeGrafter"/>
</dbReference>
<dbReference type="FunFam" id="3.30.160.60:FF:000446">
    <property type="entry name" value="Zinc finger protein"/>
    <property type="match status" value="1"/>
</dbReference>
<name>A0AAV2S9T9_MEGNR</name>
<evidence type="ECO:0000256" key="4">
    <source>
        <dbReference type="ARBA" id="ARBA00022771"/>
    </source>
</evidence>
<organism evidence="11 13">
    <name type="scientific">Meganyctiphanes norvegica</name>
    <name type="common">Northern krill</name>
    <name type="synonym">Thysanopoda norvegica</name>
    <dbReference type="NCBI Taxonomy" id="48144"/>
    <lineage>
        <taxon>Eukaryota</taxon>
        <taxon>Metazoa</taxon>
        <taxon>Ecdysozoa</taxon>
        <taxon>Arthropoda</taxon>
        <taxon>Crustacea</taxon>
        <taxon>Multicrustacea</taxon>
        <taxon>Malacostraca</taxon>
        <taxon>Eumalacostraca</taxon>
        <taxon>Eucarida</taxon>
        <taxon>Euphausiacea</taxon>
        <taxon>Euphausiidae</taxon>
        <taxon>Meganyctiphanes</taxon>
    </lineage>
</organism>
<dbReference type="FunFam" id="3.30.160.60:FF:000110">
    <property type="entry name" value="Zinc finger protein-like"/>
    <property type="match status" value="1"/>
</dbReference>
<keyword evidence="2" id="KW-0479">Metal-binding</keyword>
<evidence type="ECO:0000313" key="13">
    <source>
        <dbReference type="Proteomes" id="UP001497623"/>
    </source>
</evidence>
<proteinExistence type="predicted"/>
<dbReference type="Pfam" id="PF00096">
    <property type="entry name" value="zf-C2H2"/>
    <property type="match status" value="6"/>
</dbReference>
<keyword evidence="5" id="KW-0862">Zinc</keyword>
<sequence>MLILSNDTKMQTTLLKSNVNIKTQNMIDESHLAMESDKNNFTSDMMFKEHFLGINYENKVKSVDLQKTHPGLPFVCPECGKCFACKSRLHGHKMTHLINKPCKCSECGKEYKTNKDLRRHINNIHTKKQYQCKECPRAFNTEESLKKHIGVHEGYNCTECGYYAKNKYTYNQHIINVHKPEERRFSCTECDLKFSEAYKLKYHMKRHKGERHFICDVCGKQFVNLCNMQRHRWIHENKKPFQCTTCNKAFRSKFNLQIHMHSHTNEKFFFCAECKFGALTQGDLKIHMQSVHSNERPYECLACGNKYKTKGNLTKHQNGTRGTCHATVALTDMHHSVFHETNSNMVFATQ</sequence>
<evidence type="ECO:0000256" key="2">
    <source>
        <dbReference type="ARBA" id="ARBA00022723"/>
    </source>
</evidence>
<feature type="domain" description="C2H2-type" evidence="10">
    <location>
        <begin position="185"/>
        <end position="212"/>
    </location>
</feature>
<evidence type="ECO:0000313" key="12">
    <source>
        <dbReference type="EMBL" id="CAL4177667.1"/>
    </source>
</evidence>
<dbReference type="GO" id="GO:0008270">
    <property type="term" value="F:zinc ion binding"/>
    <property type="evidence" value="ECO:0007669"/>
    <property type="project" value="UniProtKB-KW"/>
</dbReference>
<evidence type="ECO:0000256" key="3">
    <source>
        <dbReference type="ARBA" id="ARBA00022737"/>
    </source>
</evidence>
<dbReference type="InterPro" id="IPR013087">
    <property type="entry name" value="Znf_C2H2_type"/>
</dbReference>
<feature type="domain" description="C2H2-type" evidence="10">
    <location>
        <begin position="74"/>
        <end position="101"/>
    </location>
</feature>
<keyword evidence="8" id="KW-0539">Nucleus</keyword>
<feature type="domain" description="C2H2-type" evidence="10">
    <location>
        <begin position="130"/>
        <end position="157"/>
    </location>
</feature>
<dbReference type="SUPFAM" id="SSF57667">
    <property type="entry name" value="beta-beta-alpha zinc fingers"/>
    <property type="match status" value="5"/>
</dbReference>
<accession>A0AAV2S9T9</accession>
<dbReference type="PROSITE" id="PS00028">
    <property type="entry name" value="ZINC_FINGER_C2H2_1"/>
    <property type="match status" value="6"/>
</dbReference>
<keyword evidence="6" id="KW-0805">Transcription regulation</keyword>
<dbReference type="FunFam" id="3.30.160.60:FF:000624">
    <property type="entry name" value="zinc finger protein 697"/>
    <property type="match status" value="1"/>
</dbReference>
<keyword evidence="4 9" id="KW-0863">Zinc-finger</keyword>
<feature type="domain" description="C2H2-type" evidence="10">
    <location>
        <begin position="213"/>
        <end position="240"/>
    </location>
</feature>
<evidence type="ECO:0000256" key="6">
    <source>
        <dbReference type="ARBA" id="ARBA00023015"/>
    </source>
</evidence>
<dbReference type="GO" id="GO:0001227">
    <property type="term" value="F:DNA-binding transcription repressor activity, RNA polymerase II-specific"/>
    <property type="evidence" value="ECO:0007669"/>
    <property type="project" value="TreeGrafter"/>
</dbReference>
<dbReference type="PROSITE" id="PS50157">
    <property type="entry name" value="ZINC_FINGER_C2H2_2"/>
    <property type="match status" value="9"/>
</dbReference>
<keyword evidence="7" id="KW-0804">Transcription</keyword>
<dbReference type="EMBL" id="CAXKWB010055850">
    <property type="protein sequence ID" value="CAL4177667.1"/>
    <property type="molecule type" value="Genomic_DNA"/>
</dbReference>
<dbReference type="InterPro" id="IPR036236">
    <property type="entry name" value="Znf_C2H2_sf"/>
</dbReference>
<reference evidence="11 13" key="1">
    <citation type="submission" date="2024-05" db="EMBL/GenBank/DDBJ databases">
        <authorList>
            <person name="Wallberg A."/>
        </authorList>
    </citation>
    <scope>NUCLEOTIDE SEQUENCE [LARGE SCALE GENOMIC DNA]</scope>
</reference>
<feature type="domain" description="C2H2-type" evidence="10">
    <location>
        <begin position="102"/>
        <end position="130"/>
    </location>
</feature>
<dbReference type="GO" id="GO:0000978">
    <property type="term" value="F:RNA polymerase II cis-regulatory region sequence-specific DNA binding"/>
    <property type="evidence" value="ECO:0007669"/>
    <property type="project" value="TreeGrafter"/>
</dbReference>
<dbReference type="PANTHER" id="PTHR24399:SF54">
    <property type="entry name" value="GASTRULA ZINC FINGER PROTEIN XLCGF26.1-LIKE-RELATED"/>
    <property type="match status" value="1"/>
</dbReference>
<dbReference type="EMBL" id="CAXKWB010055850">
    <property type="protein sequence ID" value="CAL4177665.1"/>
    <property type="molecule type" value="Genomic_DNA"/>
</dbReference>
<protein>
    <recommendedName>
        <fullName evidence="10">C2H2-type domain-containing protein</fullName>
    </recommendedName>
</protein>
<comment type="caution">
    <text evidence="11">The sequence shown here is derived from an EMBL/GenBank/DDBJ whole genome shotgun (WGS) entry which is preliminary data.</text>
</comment>
<keyword evidence="3" id="KW-0677">Repeat</keyword>
<evidence type="ECO:0000256" key="1">
    <source>
        <dbReference type="ARBA" id="ARBA00004123"/>
    </source>
</evidence>
<dbReference type="SMART" id="SM00355">
    <property type="entry name" value="ZnF_C2H2"/>
    <property type="match status" value="9"/>
</dbReference>
<dbReference type="GO" id="GO:0001817">
    <property type="term" value="P:regulation of cytokine production"/>
    <property type="evidence" value="ECO:0007669"/>
    <property type="project" value="TreeGrafter"/>
</dbReference>
<comment type="subcellular location">
    <subcellularLocation>
        <location evidence="1">Nucleus</location>
    </subcellularLocation>
</comment>
<dbReference type="Gene3D" id="3.30.160.60">
    <property type="entry name" value="Classic Zinc Finger"/>
    <property type="match status" value="7"/>
</dbReference>
<feature type="domain" description="C2H2-type" evidence="10">
    <location>
        <begin position="241"/>
        <end position="268"/>
    </location>
</feature>
<evidence type="ECO:0000256" key="5">
    <source>
        <dbReference type="ARBA" id="ARBA00022833"/>
    </source>
</evidence>
<evidence type="ECO:0000256" key="7">
    <source>
        <dbReference type="ARBA" id="ARBA00023163"/>
    </source>
</evidence>
<evidence type="ECO:0000256" key="8">
    <source>
        <dbReference type="ARBA" id="ARBA00023242"/>
    </source>
</evidence>
<keyword evidence="13" id="KW-1185">Reference proteome</keyword>
<feature type="domain" description="C2H2-type" evidence="10">
    <location>
        <begin position="269"/>
        <end position="297"/>
    </location>
</feature>
<dbReference type="PANTHER" id="PTHR24399">
    <property type="entry name" value="ZINC FINGER AND BTB DOMAIN-CONTAINING"/>
    <property type="match status" value="1"/>
</dbReference>
<dbReference type="GO" id="GO:0002682">
    <property type="term" value="P:regulation of immune system process"/>
    <property type="evidence" value="ECO:0007669"/>
    <property type="project" value="TreeGrafter"/>
</dbReference>
<gene>
    <name evidence="11" type="ORF">MNOR_LOCUS34929</name>
    <name evidence="12" type="ORF">MNOR_LOCUS34930</name>
</gene>